<evidence type="ECO:0000256" key="1">
    <source>
        <dbReference type="SAM" id="Phobius"/>
    </source>
</evidence>
<reference evidence="2 3" key="1">
    <citation type="submission" date="2013-08" db="EMBL/GenBank/DDBJ databases">
        <authorList>
            <person name="Huang J."/>
            <person name="Wang G."/>
        </authorList>
    </citation>
    <scope>NUCLEOTIDE SEQUENCE [LARGE SCALE GENOMIC DNA]</scope>
    <source>
        <strain evidence="2 3">BH030004</strain>
    </source>
</reference>
<gene>
    <name evidence="2" type="ORF">N783_01070</name>
</gene>
<feature type="transmembrane region" description="Helical" evidence="1">
    <location>
        <begin position="57"/>
        <end position="78"/>
    </location>
</feature>
<dbReference type="AlphaFoldDB" id="A0A0A5GG79"/>
<evidence type="ECO:0000313" key="2">
    <source>
        <dbReference type="EMBL" id="KGX90110.1"/>
    </source>
</evidence>
<keyword evidence="1" id="KW-0472">Membrane</keyword>
<accession>A0A0A5GG79</accession>
<dbReference type="EMBL" id="AVPF01000009">
    <property type="protein sequence ID" value="KGX90110.1"/>
    <property type="molecule type" value="Genomic_DNA"/>
</dbReference>
<organism evidence="2 3">
    <name type="scientific">Pontibacillus marinus BH030004 = DSM 16465</name>
    <dbReference type="NCBI Taxonomy" id="1385511"/>
    <lineage>
        <taxon>Bacteria</taxon>
        <taxon>Bacillati</taxon>
        <taxon>Bacillota</taxon>
        <taxon>Bacilli</taxon>
        <taxon>Bacillales</taxon>
        <taxon>Bacillaceae</taxon>
        <taxon>Pontibacillus</taxon>
    </lineage>
</organism>
<name>A0A0A5GG79_9BACI</name>
<feature type="transmembrane region" description="Helical" evidence="1">
    <location>
        <begin position="6"/>
        <end position="23"/>
    </location>
</feature>
<feature type="transmembrane region" description="Helical" evidence="1">
    <location>
        <begin position="30"/>
        <end position="51"/>
    </location>
</feature>
<dbReference type="Proteomes" id="UP000030403">
    <property type="component" value="Unassembled WGS sequence"/>
</dbReference>
<protein>
    <submittedName>
        <fullName evidence="2">Uncharacterized protein</fullName>
    </submittedName>
</protein>
<keyword evidence="1" id="KW-1133">Transmembrane helix</keyword>
<proteinExistence type="predicted"/>
<keyword evidence="1" id="KW-0812">Transmembrane</keyword>
<sequence length="85" mass="9935">MFQMFVGFIVVFINITALFSLLLNRKYLFFLLLLLLFISHQYIGFLGIWGANNSLIFLYYVLLIISIIVSIFGFKIGFNKTKEIQ</sequence>
<evidence type="ECO:0000313" key="3">
    <source>
        <dbReference type="Proteomes" id="UP000030403"/>
    </source>
</evidence>
<comment type="caution">
    <text evidence="2">The sequence shown here is derived from an EMBL/GenBank/DDBJ whole genome shotgun (WGS) entry which is preliminary data.</text>
</comment>
<keyword evidence="3" id="KW-1185">Reference proteome</keyword>